<dbReference type="EMBL" id="JAKLMC020000001">
    <property type="protein sequence ID" value="KAK5958455.1"/>
    <property type="molecule type" value="Genomic_DNA"/>
</dbReference>
<evidence type="ECO:0000313" key="2">
    <source>
        <dbReference type="Proteomes" id="UP001316803"/>
    </source>
</evidence>
<proteinExistence type="predicted"/>
<dbReference type="AlphaFoldDB" id="A0AAN8EXL2"/>
<reference evidence="1 2" key="1">
    <citation type="submission" date="2022-12" db="EMBL/GenBank/DDBJ databases">
        <title>Genomic features and morphological characterization of a novel Knufia sp. strain isolated from spacecraft assembly facility.</title>
        <authorList>
            <person name="Teixeira M."/>
            <person name="Chander A.M."/>
            <person name="Stajich J.E."/>
            <person name="Venkateswaran K."/>
        </authorList>
    </citation>
    <scope>NUCLEOTIDE SEQUENCE [LARGE SCALE GENOMIC DNA]</scope>
    <source>
        <strain evidence="1 2">FJI-L2-BK-P2</strain>
    </source>
</reference>
<organism evidence="1 2">
    <name type="scientific">Knufia fluminis</name>
    <dbReference type="NCBI Taxonomy" id="191047"/>
    <lineage>
        <taxon>Eukaryota</taxon>
        <taxon>Fungi</taxon>
        <taxon>Dikarya</taxon>
        <taxon>Ascomycota</taxon>
        <taxon>Pezizomycotina</taxon>
        <taxon>Eurotiomycetes</taxon>
        <taxon>Chaetothyriomycetidae</taxon>
        <taxon>Chaetothyriales</taxon>
        <taxon>Trichomeriaceae</taxon>
        <taxon>Knufia</taxon>
    </lineage>
</organism>
<accession>A0AAN8EXL2</accession>
<comment type="caution">
    <text evidence="1">The sequence shown here is derived from an EMBL/GenBank/DDBJ whole genome shotgun (WGS) entry which is preliminary data.</text>
</comment>
<evidence type="ECO:0008006" key="3">
    <source>
        <dbReference type="Google" id="ProtNLM"/>
    </source>
</evidence>
<dbReference type="InterPro" id="IPR006740">
    <property type="entry name" value="DUF604"/>
</dbReference>
<keyword evidence="2" id="KW-1185">Reference proteome</keyword>
<evidence type="ECO:0000313" key="1">
    <source>
        <dbReference type="EMBL" id="KAK5958455.1"/>
    </source>
</evidence>
<sequence>MTAYNLRFVIAALLVTASLWLVYTLKGATEIDILSPEPDTKIVNGNADQALSHWDLKPHGLRDLSPTAEISTLYLQAVSSSTRDFDLIEEIDTELPPFAHLEEQDNGQASPFEVRSLNIPSIPPRADASSVIFGVATTLDRLEDSLEAFAYWAAGTGTTIVALVSPPDASSQSNTPTSSQLQKKAHSLDLNLVIHESPHDYITRYITLLSLLHDQATSTPSTTWASIIDDDTFFPSTTRLTHMLNNYNASQPQYIGGLTEDLAAIEEWGYLAYGGAGIFLSVPLLTQLQPHLETCLNFNIVSGDGKLGECIYRYTTTKLSVERGLNQLDLFGDHTGFYEAVRPLPVSVHHWKSWGRYDMLRTSAVARITGADSILQKFHLRDDWWMTHGFSIVKYSDEDDEALDGSDGSSAITDSKYLTHRQGAMERTFTDPGRTTDRSFLHSLEPLRPKDEGKIQYLIESAVEENSNTMSLYYVKRVDGVGQSVIRVIWTRVGG</sequence>
<dbReference type="Gene3D" id="3.90.550.50">
    <property type="match status" value="1"/>
</dbReference>
<name>A0AAN8EXL2_9EURO</name>
<dbReference type="PANTHER" id="PTHR10811">
    <property type="entry name" value="FRINGE-RELATED"/>
    <property type="match status" value="1"/>
</dbReference>
<protein>
    <recommendedName>
        <fullName evidence="3">Glycosyltransferase family 31 protein</fullName>
    </recommendedName>
</protein>
<dbReference type="Proteomes" id="UP001316803">
    <property type="component" value="Unassembled WGS sequence"/>
</dbReference>
<dbReference type="Pfam" id="PF04646">
    <property type="entry name" value="DUF604"/>
    <property type="match status" value="1"/>
</dbReference>
<gene>
    <name evidence="1" type="ORF">OHC33_000298</name>
</gene>